<name>A4RYK3_OSTLU</name>
<evidence type="ECO:0000313" key="3">
    <source>
        <dbReference type="Proteomes" id="UP000001568"/>
    </source>
</evidence>
<dbReference type="GeneID" id="5002473"/>
<dbReference type="Gramene" id="ABO96472">
    <property type="protein sequence ID" value="ABO96472"/>
    <property type="gene ID" value="OSTLU_92865"/>
</dbReference>
<dbReference type="EMBL" id="CP000586">
    <property type="protein sequence ID" value="ABO96472.1"/>
    <property type="molecule type" value="Genomic_DNA"/>
</dbReference>
<dbReference type="OMA" id="MEANMTA"/>
<proteinExistence type="predicted"/>
<dbReference type="InterPro" id="IPR000608">
    <property type="entry name" value="UBC"/>
</dbReference>
<evidence type="ECO:0000259" key="1">
    <source>
        <dbReference type="PROSITE" id="PS50127"/>
    </source>
</evidence>
<dbReference type="eggNOG" id="KOG0897">
    <property type="taxonomic scope" value="Eukaryota"/>
</dbReference>
<protein>
    <recommendedName>
        <fullName evidence="1">UBC core domain-containing protein</fullName>
    </recommendedName>
</protein>
<dbReference type="Proteomes" id="UP000001568">
    <property type="component" value="Chromosome 6"/>
</dbReference>
<dbReference type="AlphaFoldDB" id="A4RYK3"/>
<accession>A4RYK3</accession>
<dbReference type="InterPro" id="IPR016135">
    <property type="entry name" value="UBQ-conjugating_enzyme/RWD"/>
</dbReference>
<dbReference type="PROSITE" id="PS50127">
    <property type="entry name" value="UBC_2"/>
    <property type="match status" value="1"/>
</dbReference>
<dbReference type="SUPFAM" id="SSF54495">
    <property type="entry name" value="UBC-like"/>
    <property type="match status" value="1"/>
</dbReference>
<dbReference type="OrthoDB" id="109543at2759"/>
<dbReference type="STRING" id="436017.A4RYK3"/>
<dbReference type="Gene3D" id="3.10.110.10">
    <property type="entry name" value="Ubiquitin Conjugating Enzyme"/>
    <property type="match status" value="1"/>
</dbReference>
<keyword evidence="3" id="KW-1185">Reference proteome</keyword>
<dbReference type="RefSeq" id="XP_001418179.1">
    <property type="nucleotide sequence ID" value="XM_001418142.1"/>
</dbReference>
<dbReference type="CDD" id="cd23802">
    <property type="entry name" value="UBCc_UBE2Q"/>
    <property type="match status" value="1"/>
</dbReference>
<feature type="domain" description="UBC core" evidence="1">
    <location>
        <begin position="1"/>
        <end position="186"/>
    </location>
</feature>
<feature type="non-terminal residue" evidence="2">
    <location>
        <position position="1"/>
    </location>
</feature>
<gene>
    <name evidence="2" type="ORF">OSTLU_92865</name>
</gene>
<evidence type="ECO:0000313" key="2">
    <source>
        <dbReference type="EMBL" id="ABO96472.1"/>
    </source>
</evidence>
<organism evidence="2 3">
    <name type="scientific">Ostreococcus lucimarinus (strain CCE9901)</name>
    <dbReference type="NCBI Taxonomy" id="436017"/>
    <lineage>
        <taxon>Eukaryota</taxon>
        <taxon>Viridiplantae</taxon>
        <taxon>Chlorophyta</taxon>
        <taxon>Mamiellophyceae</taxon>
        <taxon>Mamiellales</taxon>
        <taxon>Bathycoccaceae</taxon>
        <taxon>Ostreococcus</taxon>
    </lineage>
</organism>
<dbReference type="HOGENOM" id="CLU_089409_1_0_1"/>
<reference evidence="2 3" key="1">
    <citation type="journal article" date="2007" name="Proc. Natl. Acad. Sci. U.S.A.">
        <title>The tiny eukaryote Ostreococcus provides genomic insights into the paradox of plankton speciation.</title>
        <authorList>
            <person name="Palenik B."/>
            <person name="Grimwood J."/>
            <person name="Aerts A."/>
            <person name="Rouze P."/>
            <person name="Salamov A."/>
            <person name="Putnam N."/>
            <person name="Dupont C."/>
            <person name="Jorgensen R."/>
            <person name="Derelle E."/>
            <person name="Rombauts S."/>
            <person name="Zhou K."/>
            <person name="Otillar R."/>
            <person name="Merchant S.S."/>
            <person name="Podell S."/>
            <person name="Gaasterland T."/>
            <person name="Napoli C."/>
            <person name="Gendler K."/>
            <person name="Manuell A."/>
            <person name="Tai V."/>
            <person name="Vallon O."/>
            <person name="Piganeau G."/>
            <person name="Jancek S."/>
            <person name="Heijde M."/>
            <person name="Jabbari K."/>
            <person name="Bowler C."/>
            <person name="Lohr M."/>
            <person name="Robbens S."/>
            <person name="Werner G."/>
            <person name="Dubchak I."/>
            <person name="Pazour G.J."/>
            <person name="Ren Q."/>
            <person name="Paulsen I."/>
            <person name="Delwiche C."/>
            <person name="Schmutz J."/>
            <person name="Rokhsar D."/>
            <person name="Van de Peer Y."/>
            <person name="Moreau H."/>
            <person name="Grigoriev I.V."/>
        </authorList>
    </citation>
    <scope>NUCLEOTIDE SEQUENCE [LARGE SCALE GENOMIC DNA]</scope>
    <source>
        <strain evidence="2 3">CCE9901</strain>
    </source>
</reference>
<dbReference type="KEGG" id="olu:OSTLU_92865"/>
<sequence>VRLLVREFKSLKRREADDLIRNLKMVGDDVTKWTFELHTFDTTCPGGKMLMKDLGRLQKRGLDHILMEANMTAHGGSWPTDPPLLRVVKPRMKLYTGHVTAGGSICSEMLVNTGGSNGWNPRLSMEAIIETIKLNMVDCEVVEIETPYNGRQRAGPLRIDLKGEYSYDCMNEYSEFAAMAAFDRAVAHHRRHGW</sequence>